<evidence type="ECO:0000313" key="1">
    <source>
        <dbReference type="EMBL" id="KAK7058703.1"/>
    </source>
</evidence>
<accession>A0AAN8WII0</accession>
<comment type="caution">
    <text evidence="1">The sequence shown here is derived from an EMBL/GenBank/DDBJ whole genome shotgun (WGS) entry which is preliminary data.</text>
</comment>
<feature type="non-terminal residue" evidence="1">
    <location>
        <position position="61"/>
    </location>
</feature>
<sequence>TAMQIFPYSASLTGNVATPMIFAVTSLVVADSLRDVTPSTTHHFTAIHASRGYSEIIQLEK</sequence>
<proteinExistence type="predicted"/>
<dbReference type="EMBL" id="JAXCGZ010021140">
    <property type="protein sequence ID" value="KAK7058703.1"/>
    <property type="molecule type" value="Genomic_DNA"/>
</dbReference>
<gene>
    <name evidence="1" type="ORF">SK128_004372</name>
</gene>
<dbReference type="Proteomes" id="UP001381693">
    <property type="component" value="Unassembled WGS sequence"/>
</dbReference>
<keyword evidence="2" id="KW-1185">Reference proteome</keyword>
<name>A0AAN8WII0_HALRR</name>
<organism evidence="1 2">
    <name type="scientific">Halocaridina rubra</name>
    <name type="common">Hawaiian red shrimp</name>
    <dbReference type="NCBI Taxonomy" id="373956"/>
    <lineage>
        <taxon>Eukaryota</taxon>
        <taxon>Metazoa</taxon>
        <taxon>Ecdysozoa</taxon>
        <taxon>Arthropoda</taxon>
        <taxon>Crustacea</taxon>
        <taxon>Multicrustacea</taxon>
        <taxon>Malacostraca</taxon>
        <taxon>Eumalacostraca</taxon>
        <taxon>Eucarida</taxon>
        <taxon>Decapoda</taxon>
        <taxon>Pleocyemata</taxon>
        <taxon>Caridea</taxon>
        <taxon>Atyoidea</taxon>
        <taxon>Atyidae</taxon>
        <taxon>Halocaridina</taxon>
    </lineage>
</organism>
<evidence type="ECO:0000313" key="2">
    <source>
        <dbReference type="Proteomes" id="UP001381693"/>
    </source>
</evidence>
<protein>
    <submittedName>
        <fullName evidence="1">Uncharacterized protein</fullName>
    </submittedName>
</protein>
<reference evidence="1 2" key="1">
    <citation type="submission" date="2023-11" db="EMBL/GenBank/DDBJ databases">
        <title>Halocaridina rubra genome assembly.</title>
        <authorList>
            <person name="Smith C."/>
        </authorList>
    </citation>
    <scope>NUCLEOTIDE SEQUENCE [LARGE SCALE GENOMIC DNA]</scope>
    <source>
        <strain evidence="1">EP-1</strain>
        <tissue evidence="1">Whole</tissue>
    </source>
</reference>
<feature type="non-terminal residue" evidence="1">
    <location>
        <position position="1"/>
    </location>
</feature>
<dbReference type="AlphaFoldDB" id="A0AAN8WII0"/>